<sequence>MKLLLIFVVLIGICVACDNFIKYTNMFCKYGSEDKPCVSSDARAFKAACCSMPGKCSFSEFPKDNVCCFTQECLNRCYPGKRYQLGTVY</sequence>
<dbReference type="AlphaFoldDB" id="A0A9P1MZG0"/>
<evidence type="ECO:0000313" key="2">
    <source>
        <dbReference type="EMBL" id="CAI5445357.1"/>
    </source>
</evidence>
<reference evidence="2" key="1">
    <citation type="submission" date="2022-11" db="EMBL/GenBank/DDBJ databases">
        <authorList>
            <person name="Kikuchi T."/>
        </authorList>
    </citation>
    <scope>NUCLEOTIDE SEQUENCE</scope>
    <source>
        <strain evidence="2">PS1010</strain>
    </source>
</reference>
<organism evidence="2 3">
    <name type="scientific">Caenorhabditis angaria</name>
    <dbReference type="NCBI Taxonomy" id="860376"/>
    <lineage>
        <taxon>Eukaryota</taxon>
        <taxon>Metazoa</taxon>
        <taxon>Ecdysozoa</taxon>
        <taxon>Nematoda</taxon>
        <taxon>Chromadorea</taxon>
        <taxon>Rhabditida</taxon>
        <taxon>Rhabditina</taxon>
        <taxon>Rhabditomorpha</taxon>
        <taxon>Rhabditoidea</taxon>
        <taxon>Rhabditidae</taxon>
        <taxon>Peloderinae</taxon>
        <taxon>Caenorhabditis</taxon>
    </lineage>
</organism>
<evidence type="ECO:0000256" key="1">
    <source>
        <dbReference type="SAM" id="SignalP"/>
    </source>
</evidence>
<name>A0A9P1MZG0_9PELO</name>
<dbReference type="Proteomes" id="UP001152747">
    <property type="component" value="Unassembled WGS sequence"/>
</dbReference>
<keyword evidence="3" id="KW-1185">Reference proteome</keyword>
<dbReference type="OrthoDB" id="5848803at2759"/>
<keyword evidence="1" id="KW-0732">Signal</keyword>
<evidence type="ECO:0000313" key="3">
    <source>
        <dbReference type="Proteomes" id="UP001152747"/>
    </source>
</evidence>
<feature type="chain" id="PRO_5040390630" description="WAP domain-containing protein" evidence="1">
    <location>
        <begin position="17"/>
        <end position="89"/>
    </location>
</feature>
<accession>A0A9P1MZG0</accession>
<proteinExistence type="predicted"/>
<dbReference type="EMBL" id="CANHGI010000003">
    <property type="protein sequence ID" value="CAI5445357.1"/>
    <property type="molecule type" value="Genomic_DNA"/>
</dbReference>
<protein>
    <recommendedName>
        <fullName evidence="4">WAP domain-containing protein</fullName>
    </recommendedName>
</protein>
<evidence type="ECO:0008006" key="4">
    <source>
        <dbReference type="Google" id="ProtNLM"/>
    </source>
</evidence>
<gene>
    <name evidence="2" type="ORF">CAMP_LOCUS7994</name>
</gene>
<feature type="signal peptide" evidence="1">
    <location>
        <begin position="1"/>
        <end position="16"/>
    </location>
</feature>
<comment type="caution">
    <text evidence="2">The sequence shown here is derived from an EMBL/GenBank/DDBJ whole genome shotgun (WGS) entry which is preliminary data.</text>
</comment>